<evidence type="ECO:0000313" key="1">
    <source>
        <dbReference type="EMBL" id="VAX39246.1"/>
    </source>
</evidence>
<sequence>MMKIKRYLHAFGLLAVSPLVLVPGISQAGSHCKSCEQGNHFDSGYSIESGSFLIDDGSRNPYINHRAYSGQVKRVSPPPKGNLGVTFRRPSRLIDWDEHPRVAGLEITLPPDVTRGTVKEGEGLQVQVSVQDHRNRYEPVEGYVGKDDRWHFITDPLIPGNPHIFDIKVDLVRVKKMTERRWGRNYEVQVEKKVRTIGNRRVRLVRGRIIELAF</sequence>
<accession>A0A3B1D8S9</accession>
<dbReference type="AlphaFoldDB" id="A0A3B1D8S9"/>
<dbReference type="EMBL" id="UOGL01000315">
    <property type="protein sequence ID" value="VAX39246.1"/>
    <property type="molecule type" value="Genomic_DNA"/>
</dbReference>
<gene>
    <name evidence="1" type="ORF">MNBD_PLANCTO02-3405</name>
</gene>
<proteinExistence type="predicted"/>
<protein>
    <submittedName>
        <fullName evidence="1">Uncharacterized protein</fullName>
    </submittedName>
</protein>
<name>A0A3B1D8S9_9ZZZZ</name>
<organism evidence="1">
    <name type="scientific">hydrothermal vent metagenome</name>
    <dbReference type="NCBI Taxonomy" id="652676"/>
    <lineage>
        <taxon>unclassified sequences</taxon>
        <taxon>metagenomes</taxon>
        <taxon>ecological metagenomes</taxon>
    </lineage>
</organism>
<reference evidence="1" key="1">
    <citation type="submission" date="2018-06" db="EMBL/GenBank/DDBJ databases">
        <authorList>
            <person name="Zhirakovskaya E."/>
        </authorList>
    </citation>
    <scope>NUCLEOTIDE SEQUENCE</scope>
</reference>